<evidence type="ECO:0000259" key="7">
    <source>
        <dbReference type="Pfam" id="PF03470"/>
    </source>
</evidence>
<feature type="coiled-coil region" evidence="3">
    <location>
        <begin position="419"/>
        <end position="596"/>
    </location>
</feature>
<dbReference type="Pfam" id="PF03468">
    <property type="entry name" value="XS"/>
    <property type="match status" value="1"/>
</dbReference>
<feature type="domain" description="XS" evidence="5">
    <location>
        <begin position="216"/>
        <end position="329"/>
    </location>
</feature>
<evidence type="ECO:0000256" key="3">
    <source>
        <dbReference type="SAM" id="Coils"/>
    </source>
</evidence>
<organism evidence="8 9">
    <name type="scientific">Arabidopsis arenosa</name>
    <name type="common">Sand rock-cress</name>
    <name type="synonym">Cardaminopsis arenosa</name>
    <dbReference type="NCBI Taxonomy" id="38785"/>
    <lineage>
        <taxon>Eukaryota</taxon>
        <taxon>Viridiplantae</taxon>
        <taxon>Streptophyta</taxon>
        <taxon>Embryophyta</taxon>
        <taxon>Tracheophyta</taxon>
        <taxon>Spermatophyta</taxon>
        <taxon>Magnoliopsida</taxon>
        <taxon>eudicotyledons</taxon>
        <taxon>Gunneridae</taxon>
        <taxon>Pentapetalae</taxon>
        <taxon>rosids</taxon>
        <taxon>malvids</taxon>
        <taxon>Brassicales</taxon>
        <taxon>Brassicaceae</taxon>
        <taxon>Camelineae</taxon>
        <taxon>Arabidopsis</taxon>
    </lineage>
</organism>
<evidence type="ECO:0000313" key="8">
    <source>
        <dbReference type="EMBL" id="CAE5957404.1"/>
    </source>
</evidence>
<dbReference type="InterPro" id="IPR005381">
    <property type="entry name" value="Znf-XS_domain"/>
</dbReference>
<evidence type="ECO:0000259" key="5">
    <source>
        <dbReference type="Pfam" id="PF03468"/>
    </source>
</evidence>
<dbReference type="FunFam" id="3.30.70.2890:FF:000001">
    <property type="entry name" value="Factor of DNA methylation 2"/>
    <property type="match status" value="1"/>
</dbReference>
<gene>
    <name evidence="8" type="ORF">AARE701A_LOCUS1114</name>
</gene>
<dbReference type="EMBL" id="LR999451">
    <property type="protein sequence ID" value="CAE5957404.1"/>
    <property type="molecule type" value="Genomic_DNA"/>
</dbReference>
<name>A0A8S1ZD69_ARAAE</name>
<feature type="compositionally biased region" description="Basic and acidic residues" evidence="4">
    <location>
        <begin position="81"/>
        <end position="90"/>
    </location>
</feature>
<evidence type="ECO:0000256" key="1">
    <source>
        <dbReference type="ARBA" id="ARBA00023054"/>
    </source>
</evidence>
<proteinExistence type="predicted"/>
<dbReference type="AlphaFoldDB" id="A0A8S1ZD69"/>
<dbReference type="PANTHER" id="PTHR21596">
    <property type="entry name" value="RIBONUCLEASE P SUBUNIT P38"/>
    <property type="match status" value="1"/>
</dbReference>
<evidence type="ECO:0000313" key="9">
    <source>
        <dbReference type="Proteomes" id="UP000682877"/>
    </source>
</evidence>
<evidence type="ECO:0008006" key="10">
    <source>
        <dbReference type="Google" id="ProtNLM"/>
    </source>
</evidence>
<dbReference type="InterPro" id="IPR005380">
    <property type="entry name" value="XS_domain"/>
</dbReference>
<dbReference type="GO" id="GO:0080188">
    <property type="term" value="P:gene silencing by siRNA-directed DNA methylation"/>
    <property type="evidence" value="ECO:0007669"/>
    <property type="project" value="InterPro"/>
</dbReference>
<evidence type="ECO:0000256" key="2">
    <source>
        <dbReference type="ARBA" id="ARBA00023158"/>
    </source>
</evidence>
<reference evidence="8" key="1">
    <citation type="submission" date="2021-01" db="EMBL/GenBank/DDBJ databases">
        <authorList>
            <person name="Bezrukov I."/>
        </authorList>
    </citation>
    <scope>NUCLEOTIDE SEQUENCE</scope>
</reference>
<feature type="domain" description="Zinc finger-XS" evidence="7">
    <location>
        <begin position="34"/>
        <end position="76"/>
    </location>
</feature>
<feature type="region of interest" description="Disordered" evidence="4">
    <location>
        <begin position="133"/>
        <end position="171"/>
    </location>
</feature>
<sequence>MYSRRELEDLEYRYYSEMKDGTRKVKFSESLFRCPFCYRDRKRDYQFDDLYRHASGIGGSSRTKDGREKARHLALERYMRKYLRPRERPGHSPTSDVSSLPKEEFTGKWKSTLSTTEEGEFISIENFSSPHIVKAEPKSVSGDHPGRSGEERPKFSDKPNPSFSNEDKSYPVKRPCLVSGAKEREEPVQQIGLSHGARFAPTYPQKLVSLGAGNGDQMFVHPWKGILANMKRALDEKTGKYAGESGSKIREELLNKGFNPHKVTPLWNGKFGFTGFAIVDFGKEWEGFRNATMFDKHFEVNQCGKRDHDLTRDPGDKLYGWVAKQDDYYSRTAIGDHLRKQGDLKSVSGKEAEDQRKTFTLVSNLENTLEDKNTNLQQMESIYKETSSVLEKRMREKDEMIDTHNEKMSIMQQTSRDYLASIYEEHEKASQHLEAQRKEYEDRENYLDKCQAKNKTERRKLQWQKQKNLMATQEQNKADEDMMRLAEQQQREKDELRKQVRELEEKIDAEQALELEIERMRGDLQVMGHMQEGEGEDSKIKEMIEKTKEELKEKEEDWEFQESLYQTLVVKHGYTNDELQDARKALIHSMRELTSRAYIGVKRMGALDEKPFQKLAKEKYPAEEADEKAAELCSLWEEHLGDSAWHPIKVVVKDGTPKEELNEEDEKLQELRKELGEEVYAAVTQALKERNEYNGSGRYIVPELWNFRENRKATIKEGVVYLLNSWKQKKPKPKRR</sequence>
<keyword evidence="1 3" id="KW-0175">Coiled coil</keyword>
<dbReference type="InterPro" id="IPR005379">
    <property type="entry name" value="FDM1-5/IDN2_XH"/>
</dbReference>
<dbReference type="CDD" id="cd12266">
    <property type="entry name" value="RRM_like_XS"/>
    <property type="match status" value="1"/>
</dbReference>
<protein>
    <recommendedName>
        <fullName evidence="10">XH/XS domain-containing protein</fullName>
    </recommendedName>
</protein>
<dbReference type="Pfam" id="PF03469">
    <property type="entry name" value="XH"/>
    <property type="match status" value="1"/>
</dbReference>
<dbReference type="Gene3D" id="3.30.70.2890">
    <property type="entry name" value="XS domain"/>
    <property type="match status" value="1"/>
</dbReference>
<dbReference type="InterPro" id="IPR038588">
    <property type="entry name" value="XS_domain_sf"/>
</dbReference>
<feature type="compositionally biased region" description="Basic and acidic residues" evidence="4">
    <location>
        <begin position="144"/>
        <end position="157"/>
    </location>
</feature>
<feature type="domain" description="Factor of DNA methylation 1-5/IDN2" evidence="6">
    <location>
        <begin position="602"/>
        <end position="732"/>
    </location>
</feature>
<evidence type="ECO:0000256" key="4">
    <source>
        <dbReference type="SAM" id="MobiDB-lite"/>
    </source>
</evidence>
<dbReference type="Proteomes" id="UP000682877">
    <property type="component" value="Chromosome 1"/>
</dbReference>
<feature type="region of interest" description="Disordered" evidence="4">
    <location>
        <begin position="81"/>
        <end position="103"/>
    </location>
</feature>
<evidence type="ECO:0000259" key="6">
    <source>
        <dbReference type="Pfam" id="PF03469"/>
    </source>
</evidence>
<accession>A0A8S1ZD69</accession>
<keyword evidence="9" id="KW-1185">Reference proteome</keyword>
<dbReference type="Pfam" id="PF03470">
    <property type="entry name" value="zf-XS"/>
    <property type="match status" value="1"/>
</dbReference>
<keyword evidence="2" id="KW-0943">RNA-mediated gene silencing</keyword>
<dbReference type="InterPro" id="IPR045177">
    <property type="entry name" value="FDM1-5/IDN2"/>
</dbReference>
<dbReference type="PANTHER" id="PTHR21596:SF23">
    <property type="entry name" value="FACTOR OF DNA METHYLATION 4"/>
    <property type="match status" value="1"/>
</dbReference>